<dbReference type="Proteomes" id="UP000239899">
    <property type="component" value="Unassembled WGS sequence"/>
</dbReference>
<gene>
    <name evidence="4" type="ORF">C2E21_8618</name>
</gene>
<feature type="domain" description="Pseudouridine synthase RsuA/RluA-like" evidence="3">
    <location>
        <begin position="19"/>
        <end position="170"/>
    </location>
</feature>
<dbReference type="InterPro" id="IPR020103">
    <property type="entry name" value="PsdUridine_synth_cat_dom_sf"/>
</dbReference>
<dbReference type="GO" id="GO:0009982">
    <property type="term" value="F:pseudouridine synthase activity"/>
    <property type="evidence" value="ECO:0007669"/>
    <property type="project" value="InterPro"/>
</dbReference>
<accession>A0A2P6TE44</accession>
<dbReference type="STRING" id="3076.A0A2P6TE44"/>
<dbReference type="OrthoDB" id="418349at2759"/>
<dbReference type="InterPro" id="IPR050188">
    <property type="entry name" value="RluA_PseudoU_synthase"/>
</dbReference>
<organism evidence="4 5">
    <name type="scientific">Chlorella sorokiniana</name>
    <name type="common">Freshwater green alga</name>
    <dbReference type="NCBI Taxonomy" id="3076"/>
    <lineage>
        <taxon>Eukaryota</taxon>
        <taxon>Viridiplantae</taxon>
        <taxon>Chlorophyta</taxon>
        <taxon>core chlorophytes</taxon>
        <taxon>Trebouxiophyceae</taxon>
        <taxon>Chlorellales</taxon>
        <taxon>Chlorellaceae</taxon>
        <taxon>Chlorella clade</taxon>
        <taxon>Chlorella</taxon>
    </lineage>
</organism>
<dbReference type="SUPFAM" id="SSF55120">
    <property type="entry name" value="Pseudouridine synthase"/>
    <property type="match status" value="1"/>
</dbReference>
<name>A0A2P6TE44_CHLSO</name>
<dbReference type="EMBL" id="LHPG02000021">
    <property type="protein sequence ID" value="PRW20915.1"/>
    <property type="molecule type" value="Genomic_DNA"/>
</dbReference>
<evidence type="ECO:0000256" key="1">
    <source>
        <dbReference type="ARBA" id="ARBA00000073"/>
    </source>
</evidence>
<dbReference type="AlphaFoldDB" id="A0A2P6TE44"/>
<comment type="catalytic activity">
    <reaction evidence="1">
        <text>a uridine in RNA = a pseudouridine in RNA</text>
        <dbReference type="Rhea" id="RHEA:48348"/>
        <dbReference type="Rhea" id="RHEA-COMP:12068"/>
        <dbReference type="Rhea" id="RHEA-COMP:12069"/>
        <dbReference type="ChEBI" id="CHEBI:65314"/>
        <dbReference type="ChEBI" id="CHEBI:65315"/>
    </reaction>
</comment>
<protein>
    <submittedName>
        <fullName evidence="4">RNA pseudouridine synthase</fullName>
    </submittedName>
</protein>
<dbReference type="InterPro" id="IPR006145">
    <property type="entry name" value="PsdUridine_synth_RsuA/RluA"/>
</dbReference>
<comment type="caution">
    <text evidence="4">The sequence shown here is derived from an EMBL/GenBank/DDBJ whole genome shotgun (WGS) entry which is preliminary data.</text>
</comment>
<evidence type="ECO:0000256" key="2">
    <source>
        <dbReference type="ARBA" id="ARBA00010876"/>
    </source>
</evidence>
<keyword evidence="5" id="KW-1185">Reference proteome</keyword>
<evidence type="ECO:0000313" key="4">
    <source>
        <dbReference type="EMBL" id="PRW20915.1"/>
    </source>
</evidence>
<dbReference type="GO" id="GO:0003723">
    <property type="term" value="F:RNA binding"/>
    <property type="evidence" value="ECO:0007669"/>
    <property type="project" value="InterPro"/>
</dbReference>
<dbReference type="PANTHER" id="PTHR21600:SF87">
    <property type="entry name" value="RNA PSEUDOURIDYLATE SYNTHASE DOMAIN-CONTAINING PROTEIN 1"/>
    <property type="match status" value="1"/>
</dbReference>
<proteinExistence type="inferred from homology"/>
<evidence type="ECO:0000259" key="3">
    <source>
        <dbReference type="Pfam" id="PF00849"/>
    </source>
</evidence>
<comment type="similarity">
    <text evidence="2">Belongs to the pseudouridine synthase RluA family.</text>
</comment>
<dbReference type="InterPro" id="IPR006224">
    <property type="entry name" value="PsdUridine_synth_RluA-like_CS"/>
</dbReference>
<dbReference type="GO" id="GO:0000455">
    <property type="term" value="P:enzyme-directed rRNA pseudouridine synthesis"/>
    <property type="evidence" value="ECO:0007669"/>
    <property type="project" value="TreeGrafter"/>
</dbReference>
<dbReference type="PANTHER" id="PTHR21600">
    <property type="entry name" value="MITOCHONDRIAL RNA PSEUDOURIDINE SYNTHASE"/>
    <property type="match status" value="1"/>
</dbReference>
<sequence length="261" mass="28483">MNLAVQPPVRLMAQHPGCIVLHKPPGVPFHAAEGRPGLMQLVRQQQGEPHLAYDGPLWPVHRLDQLTSGALVLATSREAAGELVAQFRGRGVSKYYVALSDRKPAKKMGSITGDMQRSRRGSWMLSRSTHNPAITRFTSAAVAGCDGRPLRAFLLKPVTGRTHQLRVALKSLGSPVLGDERYAAAGVAAQEDRAYLHCAAMRFSLGGRPVQVVCPPAHGREFAAEAFQQQFEAWLPLSLEEDVGPWFPDSKLLRSELDVGQ</sequence>
<dbReference type="Gene3D" id="3.30.2350.10">
    <property type="entry name" value="Pseudouridine synthase"/>
    <property type="match status" value="1"/>
</dbReference>
<dbReference type="CDD" id="cd02869">
    <property type="entry name" value="PseudoU_synth_RluA_like"/>
    <property type="match status" value="1"/>
</dbReference>
<reference evidence="4 5" key="1">
    <citation type="journal article" date="2018" name="Plant J.">
        <title>Genome sequences of Chlorella sorokiniana UTEX 1602 and Micractinium conductrix SAG 241.80: implications to maltose excretion by a green alga.</title>
        <authorList>
            <person name="Arriola M.B."/>
            <person name="Velmurugan N."/>
            <person name="Zhang Y."/>
            <person name="Plunkett M.H."/>
            <person name="Hondzo H."/>
            <person name="Barney B.M."/>
        </authorList>
    </citation>
    <scope>NUCLEOTIDE SEQUENCE [LARGE SCALE GENOMIC DNA]</scope>
    <source>
        <strain evidence="5">UTEX 1602</strain>
    </source>
</reference>
<dbReference type="Pfam" id="PF00849">
    <property type="entry name" value="PseudoU_synth_2"/>
    <property type="match status" value="1"/>
</dbReference>
<evidence type="ECO:0000313" key="5">
    <source>
        <dbReference type="Proteomes" id="UP000239899"/>
    </source>
</evidence>
<dbReference type="PROSITE" id="PS01129">
    <property type="entry name" value="PSI_RLU"/>
    <property type="match status" value="1"/>
</dbReference>